<dbReference type="EMBL" id="WNKS01000015">
    <property type="protein sequence ID" value="MTV32262.1"/>
    <property type="molecule type" value="Genomic_DNA"/>
</dbReference>
<reference evidence="6 7" key="1">
    <citation type="submission" date="2019-11" db="EMBL/GenBank/DDBJ databases">
        <title>Whole-genome sequence of a Rhodoblastus acidophilus DSM 142.</title>
        <authorList>
            <person name="Kyndt J.A."/>
            <person name="Meyer T.E."/>
        </authorList>
    </citation>
    <scope>NUCLEOTIDE SEQUENCE [LARGE SCALE GENOMIC DNA]</scope>
    <source>
        <strain evidence="6 7">DSM 142</strain>
    </source>
</reference>
<dbReference type="AlphaFoldDB" id="A0A6N8DNU8"/>
<dbReference type="OrthoDB" id="7296482at2"/>
<name>A0A6N8DNU8_RHOAC</name>
<evidence type="ECO:0000256" key="3">
    <source>
        <dbReference type="ARBA" id="ARBA00022989"/>
    </source>
</evidence>
<keyword evidence="4 5" id="KW-0472">Membrane</keyword>
<keyword evidence="3 5" id="KW-1133">Transmembrane helix</keyword>
<feature type="transmembrane region" description="Helical" evidence="5">
    <location>
        <begin position="453"/>
        <end position="477"/>
    </location>
</feature>
<gene>
    <name evidence="6" type="ORF">GJ654_14830</name>
</gene>
<comment type="caution">
    <text evidence="6">The sequence shown here is derived from an EMBL/GenBank/DDBJ whole genome shotgun (WGS) entry which is preliminary data.</text>
</comment>
<protein>
    <recommendedName>
        <fullName evidence="8">CorA-like Mg2+ transporter protein</fullName>
    </recommendedName>
</protein>
<dbReference type="SUPFAM" id="SSF144083">
    <property type="entry name" value="Magnesium transport protein CorA, transmembrane region"/>
    <property type="match status" value="1"/>
</dbReference>
<evidence type="ECO:0000256" key="5">
    <source>
        <dbReference type="SAM" id="Phobius"/>
    </source>
</evidence>
<evidence type="ECO:0000256" key="4">
    <source>
        <dbReference type="ARBA" id="ARBA00023136"/>
    </source>
</evidence>
<accession>A0A6N8DNU8</accession>
<dbReference type="RefSeq" id="WP_155446957.1">
    <property type="nucleotide sequence ID" value="NZ_JAOQNR010000007.1"/>
</dbReference>
<dbReference type="GO" id="GO:0016020">
    <property type="term" value="C:membrane"/>
    <property type="evidence" value="ECO:0007669"/>
    <property type="project" value="UniProtKB-SubCell"/>
</dbReference>
<comment type="subcellular location">
    <subcellularLocation>
        <location evidence="1">Membrane</location>
        <topology evidence="1">Multi-pass membrane protein</topology>
    </subcellularLocation>
</comment>
<evidence type="ECO:0008006" key="8">
    <source>
        <dbReference type="Google" id="ProtNLM"/>
    </source>
</evidence>
<evidence type="ECO:0000313" key="6">
    <source>
        <dbReference type="EMBL" id="MTV32262.1"/>
    </source>
</evidence>
<feature type="transmembrane region" description="Helical" evidence="5">
    <location>
        <begin position="489"/>
        <end position="507"/>
    </location>
</feature>
<proteinExistence type="predicted"/>
<dbReference type="Proteomes" id="UP000439113">
    <property type="component" value="Unassembled WGS sequence"/>
</dbReference>
<evidence type="ECO:0000256" key="2">
    <source>
        <dbReference type="ARBA" id="ARBA00022692"/>
    </source>
</evidence>
<dbReference type="Gene3D" id="1.20.58.340">
    <property type="entry name" value="Magnesium transport protein CorA, transmembrane region"/>
    <property type="match status" value="1"/>
</dbReference>
<organism evidence="6 7">
    <name type="scientific">Rhodoblastus acidophilus</name>
    <name type="common">Rhodopseudomonas acidophila</name>
    <dbReference type="NCBI Taxonomy" id="1074"/>
    <lineage>
        <taxon>Bacteria</taxon>
        <taxon>Pseudomonadati</taxon>
        <taxon>Pseudomonadota</taxon>
        <taxon>Alphaproteobacteria</taxon>
        <taxon>Hyphomicrobiales</taxon>
        <taxon>Rhodoblastaceae</taxon>
        <taxon>Rhodoblastus</taxon>
    </lineage>
</organism>
<sequence length="547" mass="63434">MDDTSDKIAVRTFRQILFWPLQLMPLSAPRAQHWHALEDHSDWMLLEDDFPSDVARYRERHYREFVAFLPHVQRFLYGERCGGAASYGESPLRIYRRKNISAVRVRAPDETESRTFRVKHADVYFFFDADVIIPVIEIWADDIDLDVALDTMNRFGRAYPSGWDERGDPANCFDSVEWLDAQGQPLAQSDLGDKERFYSAVVSEQVVEIGAHWDYLLRPMRLNRAGVKAPVRYRPLEFHRMPLMAFLAVDDPLRLTRAEFVRLAYSAAPGPRAALPLSGAFLEDFEKNHCYDRYFDPERSEPDWLNMRIMCTAQALVMVGRAGDPAYADPERGYLGQFRHQFFMLGMIAHFHRAAVLMMSNRLVEVIRRLDPGDGRTVARFRRDIRNLSAGFLRFTHRYYFSEVSDQAVLRDIFRLWSTQLGTAALFQELRDEVNDGEGFMEADLLRRQAVTILQLTVVTMLSLIGTVTTGFLGMNIFGYAELPAWDRFLIFLAVFIPITFLTFYTVMKSRRLANFLDLLGNERANWKMRFKALANVWRRGEGDFGE</sequence>
<evidence type="ECO:0000313" key="7">
    <source>
        <dbReference type="Proteomes" id="UP000439113"/>
    </source>
</evidence>
<dbReference type="InterPro" id="IPR045863">
    <property type="entry name" value="CorA_TM1_TM2"/>
</dbReference>
<evidence type="ECO:0000256" key="1">
    <source>
        <dbReference type="ARBA" id="ARBA00004141"/>
    </source>
</evidence>
<keyword evidence="2 5" id="KW-0812">Transmembrane</keyword>